<dbReference type="EMBL" id="FRBD01000003">
    <property type="protein sequence ID" value="SHK44653.1"/>
    <property type="molecule type" value="Genomic_DNA"/>
</dbReference>
<accession>A0A1M6SIY5</accession>
<dbReference type="SUPFAM" id="SSF53300">
    <property type="entry name" value="vWA-like"/>
    <property type="match status" value="1"/>
</dbReference>
<reference evidence="2 3" key="1">
    <citation type="submission" date="2016-11" db="EMBL/GenBank/DDBJ databases">
        <authorList>
            <person name="Jaros S."/>
            <person name="Januszkiewicz K."/>
            <person name="Wedrychowicz H."/>
        </authorList>
    </citation>
    <scope>NUCLEOTIDE SEQUENCE [LARGE SCALE GENOMIC DNA]</scope>
    <source>
        <strain evidence="2 3">KHT3</strain>
    </source>
</reference>
<dbReference type="Proteomes" id="UP000184130">
    <property type="component" value="Unassembled WGS sequence"/>
</dbReference>
<evidence type="ECO:0000313" key="3">
    <source>
        <dbReference type="Proteomes" id="UP000184130"/>
    </source>
</evidence>
<dbReference type="InterPro" id="IPR002035">
    <property type="entry name" value="VWF_A"/>
</dbReference>
<dbReference type="Pfam" id="PF00092">
    <property type="entry name" value="VWA"/>
    <property type="match status" value="1"/>
</dbReference>
<gene>
    <name evidence="2" type="ORF">SAMN05216463_103213</name>
</gene>
<dbReference type="Gene3D" id="3.40.50.410">
    <property type="entry name" value="von Willebrand factor, type A domain"/>
    <property type="match status" value="1"/>
</dbReference>
<dbReference type="SMART" id="SM00327">
    <property type="entry name" value="VWA"/>
    <property type="match status" value="1"/>
</dbReference>
<dbReference type="PROSITE" id="PS50234">
    <property type="entry name" value="VWFA"/>
    <property type="match status" value="1"/>
</dbReference>
<protein>
    <submittedName>
        <fullName evidence="2">Uncharacterized conserved protein YegL, contains vWA domain of TerY type</fullName>
    </submittedName>
</protein>
<name>A0A1M6SIY5_XYLRU</name>
<proteinExistence type="predicted"/>
<sequence>MARRLPVYILIDTSGSMKGEPIESVKVGLADMIATLRLDPYALETACISIITYNSKVEQIVPLTPLEDLQLPDIVVPESGATFMGAALNLLCERYDAEVNIGSKEQKGDWMPLLFVLTDGKPADLQAYNEAIVKIKKHQFTNIVACAAGPKAKIDPLKKLTDNVFTLDTMDSNTFKKFFQWVSINVIGGGKTMGIVDPVDLPAPPPEVNLVI</sequence>
<feature type="domain" description="VWFA" evidence="1">
    <location>
        <begin position="6"/>
        <end position="182"/>
    </location>
</feature>
<dbReference type="InterPro" id="IPR011392">
    <property type="entry name" value="Tellurite-R_TerY"/>
</dbReference>
<evidence type="ECO:0000313" key="2">
    <source>
        <dbReference type="EMBL" id="SHK44653.1"/>
    </source>
</evidence>
<evidence type="ECO:0000259" key="1">
    <source>
        <dbReference type="PROSITE" id="PS50234"/>
    </source>
</evidence>
<dbReference type="AlphaFoldDB" id="A0A1M6SIY5"/>
<dbReference type="InterPro" id="IPR036465">
    <property type="entry name" value="vWFA_dom_sf"/>
</dbReference>
<organism evidence="2 3">
    <name type="scientific">Xylanibacter ruminicola</name>
    <name type="common">Prevotella ruminicola</name>
    <dbReference type="NCBI Taxonomy" id="839"/>
    <lineage>
        <taxon>Bacteria</taxon>
        <taxon>Pseudomonadati</taxon>
        <taxon>Bacteroidota</taxon>
        <taxon>Bacteroidia</taxon>
        <taxon>Bacteroidales</taxon>
        <taxon>Prevotellaceae</taxon>
        <taxon>Xylanibacter</taxon>
    </lineage>
</organism>
<dbReference type="RefSeq" id="WP_073205246.1">
    <property type="nucleotide sequence ID" value="NZ_FRBD01000003.1"/>
</dbReference>
<dbReference type="OrthoDB" id="9806395at2"/>
<dbReference type="PIRSF" id="PIRSF020634">
    <property type="entry name" value="TerY_vWA"/>
    <property type="match status" value="1"/>
</dbReference>